<dbReference type="RefSeq" id="WP_129067072.1">
    <property type="nucleotide sequence ID" value="NZ_RDFA01000001.1"/>
</dbReference>
<dbReference type="GO" id="GO:0003677">
    <property type="term" value="F:DNA binding"/>
    <property type="evidence" value="ECO:0007669"/>
    <property type="project" value="InterPro"/>
</dbReference>
<evidence type="ECO:0000259" key="6">
    <source>
        <dbReference type="Pfam" id="PF15915"/>
    </source>
</evidence>
<proteinExistence type="predicted"/>
<evidence type="ECO:0000256" key="2">
    <source>
        <dbReference type="ARBA" id="ARBA00023163"/>
    </source>
</evidence>
<protein>
    <submittedName>
        <fullName evidence="7">GAF domain-containing protein</fullName>
    </submittedName>
</protein>
<dbReference type="PANTHER" id="PTHR34236">
    <property type="entry name" value="DIMETHYL SULFOXIDE REDUCTASE TRANSCRIPTIONAL ACTIVATOR"/>
    <property type="match status" value="1"/>
</dbReference>
<dbReference type="SUPFAM" id="SSF56349">
    <property type="entry name" value="DNA breaking-rejoining enzymes"/>
    <property type="match status" value="1"/>
</dbReference>
<evidence type="ECO:0000259" key="5">
    <source>
        <dbReference type="Pfam" id="PF13185"/>
    </source>
</evidence>
<dbReference type="Gene3D" id="3.30.450.40">
    <property type="match status" value="1"/>
</dbReference>
<dbReference type="EMBL" id="RDFA01000001">
    <property type="protein sequence ID" value="RXK51205.1"/>
    <property type="molecule type" value="Genomic_DNA"/>
</dbReference>
<dbReference type="InterPro" id="IPR013762">
    <property type="entry name" value="Integrase-like_cat_sf"/>
</dbReference>
<name>A0A498L652_9EURY</name>
<gene>
    <name evidence="7" type="ORF">EAF64_00750</name>
</gene>
<keyword evidence="3" id="KW-0233">DNA recombination</keyword>
<dbReference type="InterPro" id="IPR007050">
    <property type="entry name" value="HTH_bacterioopsin"/>
</dbReference>
<dbReference type="PANTHER" id="PTHR34236:SF1">
    <property type="entry name" value="DIMETHYL SULFOXIDE REDUCTASE TRANSCRIPTIONAL ACTIVATOR"/>
    <property type="match status" value="1"/>
</dbReference>
<dbReference type="InterPro" id="IPR036388">
    <property type="entry name" value="WH-like_DNA-bd_sf"/>
</dbReference>
<dbReference type="Gene3D" id="1.10.443.10">
    <property type="entry name" value="Intergrase catalytic core"/>
    <property type="match status" value="1"/>
</dbReference>
<dbReference type="AlphaFoldDB" id="A0A498L652"/>
<dbReference type="CDD" id="cd00397">
    <property type="entry name" value="DNA_BRE_C"/>
    <property type="match status" value="1"/>
</dbReference>
<dbReference type="InterPro" id="IPR011010">
    <property type="entry name" value="DNA_brk_join_enz"/>
</dbReference>
<evidence type="ECO:0000313" key="8">
    <source>
        <dbReference type="Proteomes" id="UP000289691"/>
    </source>
</evidence>
<dbReference type="GO" id="GO:0006310">
    <property type="term" value="P:DNA recombination"/>
    <property type="evidence" value="ECO:0007669"/>
    <property type="project" value="UniProtKB-KW"/>
</dbReference>
<comment type="caution">
    <text evidence="7">The sequence shown here is derived from an EMBL/GenBank/DDBJ whole genome shotgun (WGS) entry which is preliminary data.</text>
</comment>
<dbReference type="Proteomes" id="UP000289691">
    <property type="component" value="Unassembled WGS sequence"/>
</dbReference>
<dbReference type="Pfam" id="PF13185">
    <property type="entry name" value="GAF_2"/>
    <property type="match status" value="1"/>
</dbReference>
<dbReference type="Pfam" id="PF04967">
    <property type="entry name" value="HTH_10"/>
    <property type="match status" value="1"/>
</dbReference>
<evidence type="ECO:0000313" key="7">
    <source>
        <dbReference type="EMBL" id="RXK51205.1"/>
    </source>
</evidence>
<evidence type="ECO:0000256" key="3">
    <source>
        <dbReference type="ARBA" id="ARBA00023172"/>
    </source>
</evidence>
<organism evidence="7 8">
    <name type="scientific">Halorientalis pallida</name>
    <dbReference type="NCBI Taxonomy" id="2479928"/>
    <lineage>
        <taxon>Archaea</taxon>
        <taxon>Methanobacteriati</taxon>
        <taxon>Methanobacteriota</taxon>
        <taxon>Stenosarchaea group</taxon>
        <taxon>Halobacteria</taxon>
        <taxon>Halobacteriales</taxon>
        <taxon>Haloarculaceae</taxon>
        <taxon>Halorientalis</taxon>
    </lineage>
</organism>
<dbReference type="SUPFAM" id="SSF55781">
    <property type="entry name" value="GAF domain-like"/>
    <property type="match status" value="1"/>
</dbReference>
<dbReference type="OrthoDB" id="234125at2157"/>
<accession>A0A498L652</accession>
<dbReference type="Pfam" id="PF15915">
    <property type="entry name" value="BAT"/>
    <property type="match status" value="1"/>
</dbReference>
<keyword evidence="8" id="KW-1185">Reference proteome</keyword>
<feature type="domain" description="HTH bat-type" evidence="4">
    <location>
        <begin position="535"/>
        <end position="586"/>
    </location>
</feature>
<feature type="domain" description="Bacterioopsin transcriptional activator GAF and HTH associated" evidence="6">
    <location>
        <begin position="374"/>
        <end position="529"/>
    </location>
</feature>
<dbReference type="InterPro" id="IPR031803">
    <property type="entry name" value="BAT_GAF/HTH-assoc"/>
</dbReference>
<dbReference type="InterPro" id="IPR029016">
    <property type="entry name" value="GAF-like_dom_sf"/>
</dbReference>
<keyword evidence="1" id="KW-0805">Transcription regulation</keyword>
<dbReference type="GO" id="GO:0015074">
    <property type="term" value="P:DNA integration"/>
    <property type="evidence" value="ECO:0007669"/>
    <property type="project" value="InterPro"/>
</dbReference>
<reference evidence="7 8" key="1">
    <citation type="submission" date="2019-01" db="EMBL/GenBank/DDBJ databases">
        <title>Halorientalis sp. F13-25 a new haloarchaeum isolated from hypersaline water.</title>
        <authorList>
            <person name="Ana D.-V."/>
            <person name="Cristina S.-P."/>
            <person name="Antonio V."/>
        </authorList>
    </citation>
    <scope>NUCLEOTIDE SEQUENCE [LARGE SCALE GENOMIC DNA]</scope>
    <source>
        <strain evidence="7 8">F13-25</strain>
    </source>
</reference>
<keyword evidence="2" id="KW-0804">Transcription</keyword>
<evidence type="ECO:0000259" key="4">
    <source>
        <dbReference type="Pfam" id="PF04967"/>
    </source>
</evidence>
<feature type="domain" description="GAF" evidence="5">
    <location>
        <begin position="236"/>
        <end position="362"/>
    </location>
</feature>
<sequence length="606" mass="64810">MCAVDTDVGTTVTPASYRRLRRATDTLRAELVVRLVGEVGLRAAEIARVRPADVGHYDRDGTDHYFVAVPDDDGGTDRRAYLPPDVEHDLRQFARANDVDDGERLVPVSPRRVQMLVAETGERAADRTGDERFRSVSSRTLRQFFARRLLAEEGVDPHVVATVGGWGSLERVERFLPDLDRADVAAAFERTSLVEGADGPSADGPTVGSRFDAAFERIRAAADALSTASTRGGVERRTCERLVDGEPYAVAWIGQQRGDAVGVAAQAGAGAVELDGVSPEDGAVGAALSTDEVRTTDDVQSDPAFGAWRDHADATGYRAAAVVPVGDGESTDSVLGVGTVAPVTDRERALLSDLGRRIGQAITVVEQRKLLLADTVVELTFESGDQGSFFAGLSAEHDCTLTLDGVVPGEDGALVYFVTLSGAGAEQVLSWATDRAAVDDARLVRDYGDESLLELVVSGPDVATTLVDHGATVGEMDATAGTERVVGQVSAETDVRQLVATVTDAFPDTELVTKRERDRPAETPTAFRASLRDSLTEKQSAVLQAAFHAGYFEWPRGSTAEELADAIGITSPTLHNHLRRAQQKLLTAFFTDDQRPGDPESPWAED</sequence>
<evidence type="ECO:0000256" key="1">
    <source>
        <dbReference type="ARBA" id="ARBA00023015"/>
    </source>
</evidence>
<dbReference type="InterPro" id="IPR003018">
    <property type="entry name" value="GAF"/>
</dbReference>
<dbReference type="Gene3D" id="1.10.10.10">
    <property type="entry name" value="Winged helix-like DNA-binding domain superfamily/Winged helix DNA-binding domain"/>
    <property type="match status" value="1"/>
</dbReference>